<dbReference type="GO" id="GO:0003676">
    <property type="term" value="F:nucleic acid binding"/>
    <property type="evidence" value="ECO:0007669"/>
    <property type="project" value="InterPro"/>
</dbReference>
<accession>A0A484LB41</accession>
<dbReference type="OrthoDB" id="1263768at2759"/>
<dbReference type="EMBL" id="OOIL02001204">
    <property type="protein sequence ID" value="VFQ73446.1"/>
    <property type="molecule type" value="Genomic_DNA"/>
</dbReference>
<evidence type="ECO:0000313" key="1">
    <source>
        <dbReference type="EMBL" id="VFQ73446.1"/>
    </source>
</evidence>
<dbReference type="PANTHER" id="PTHR47169">
    <property type="entry name" value="OS01G0541250 PROTEIN"/>
    <property type="match status" value="1"/>
</dbReference>
<dbReference type="AlphaFoldDB" id="A0A484LB41"/>
<keyword evidence="2" id="KW-1185">Reference proteome</keyword>
<gene>
    <name evidence="1" type="ORF">CCAM_LOCUS15222</name>
</gene>
<sequence>MFLAASARPRFDEDGEVLFDGKIGIFPFIFTEPAQRNSRNRPRGTLVTKPVPIVNKDVYRSFLINKVIPAIKEKWPTDSNKRVIIQQDNSKPHIACNDPLFLQVAQADGFDISLTFQPPNSPDLNVLDLGYFRAIQSLQQDHKCKTIDDLVHVVTKSYNEFEPMRSNFVWLSLQYCMGEVIKKLGCNAYKIPHVGKYSLLRSGNLPIYVSLDHAGVRIAQQHLSLHNFDWRQFINEDVEAHLQ</sequence>
<organism evidence="1 2">
    <name type="scientific">Cuscuta campestris</name>
    <dbReference type="NCBI Taxonomy" id="132261"/>
    <lineage>
        <taxon>Eukaryota</taxon>
        <taxon>Viridiplantae</taxon>
        <taxon>Streptophyta</taxon>
        <taxon>Embryophyta</taxon>
        <taxon>Tracheophyta</taxon>
        <taxon>Spermatophyta</taxon>
        <taxon>Magnoliopsida</taxon>
        <taxon>eudicotyledons</taxon>
        <taxon>Gunneridae</taxon>
        <taxon>Pentapetalae</taxon>
        <taxon>asterids</taxon>
        <taxon>lamiids</taxon>
        <taxon>Solanales</taxon>
        <taxon>Convolvulaceae</taxon>
        <taxon>Cuscuteae</taxon>
        <taxon>Cuscuta</taxon>
        <taxon>Cuscuta subgen. Grammica</taxon>
        <taxon>Cuscuta sect. Cleistogrammica</taxon>
    </lineage>
</organism>
<dbReference type="Proteomes" id="UP000595140">
    <property type="component" value="Unassembled WGS sequence"/>
</dbReference>
<evidence type="ECO:0000313" key="2">
    <source>
        <dbReference type="Proteomes" id="UP000595140"/>
    </source>
</evidence>
<reference evidence="1 2" key="1">
    <citation type="submission" date="2018-04" db="EMBL/GenBank/DDBJ databases">
        <authorList>
            <person name="Vogel A."/>
        </authorList>
    </citation>
    <scope>NUCLEOTIDE SEQUENCE [LARGE SCALE GENOMIC DNA]</scope>
</reference>
<dbReference type="InterPro" id="IPR036397">
    <property type="entry name" value="RNaseH_sf"/>
</dbReference>
<evidence type="ECO:0008006" key="3">
    <source>
        <dbReference type="Google" id="ProtNLM"/>
    </source>
</evidence>
<proteinExistence type="predicted"/>
<dbReference type="PANTHER" id="PTHR47169:SF2">
    <property type="entry name" value="OS01G0541250 PROTEIN"/>
    <property type="match status" value="1"/>
</dbReference>
<dbReference type="Gene3D" id="3.30.420.10">
    <property type="entry name" value="Ribonuclease H-like superfamily/Ribonuclease H"/>
    <property type="match status" value="1"/>
</dbReference>
<protein>
    <recommendedName>
        <fullName evidence="3">Tc1-like transposase DDE domain-containing protein</fullName>
    </recommendedName>
</protein>
<name>A0A484LB41_9ASTE</name>